<evidence type="ECO:0000256" key="2">
    <source>
        <dbReference type="RuleBase" id="RU004475"/>
    </source>
</evidence>
<dbReference type="InterPro" id="IPR036291">
    <property type="entry name" value="NAD(P)-bd_dom_sf"/>
</dbReference>
<dbReference type="STRING" id="158441.A0A226CWA7"/>
<dbReference type="InterPro" id="IPR002225">
    <property type="entry name" value="3Beta_OHSteriod_DH/Estase"/>
</dbReference>
<proteinExistence type="inferred from homology"/>
<keyword evidence="1 2" id="KW-0560">Oxidoreductase</keyword>
<dbReference type="GO" id="GO:0006694">
    <property type="term" value="P:steroid biosynthetic process"/>
    <property type="evidence" value="ECO:0007669"/>
    <property type="project" value="InterPro"/>
</dbReference>
<comment type="similarity">
    <text evidence="2">Belongs to the 3-beta-HSD family.</text>
</comment>
<dbReference type="EMBL" id="LNIX01000066">
    <property type="protein sequence ID" value="OXA37030.1"/>
    <property type="molecule type" value="Genomic_DNA"/>
</dbReference>
<dbReference type="Pfam" id="PF01073">
    <property type="entry name" value="3Beta_HSD"/>
    <property type="match status" value="1"/>
</dbReference>
<evidence type="ECO:0000313" key="5">
    <source>
        <dbReference type="Proteomes" id="UP000198287"/>
    </source>
</evidence>
<keyword evidence="2" id="KW-0812">Transmembrane</keyword>
<dbReference type="Gene3D" id="3.40.50.720">
    <property type="entry name" value="NAD(P)-binding Rossmann-like Domain"/>
    <property type="match status" value="1"/>
</dbReference>
<name>A0A226CWA7_FOLCA</name>
<reference evidence="4 5" key="1">
    <citation type="submission" date="2015-12" db="EMBL/GenBank/DDBJ databases">
        <title>The genome of Folsomia candida.</title>
        <authorList>
            <person name="Faddeeva A."/>
            <person name="Derks M.F."/>
            <person name="Anvar Y."/>
            <person name="Smit S."/>
            <person name="Van Straalen N."/>
            <person name="Roelofs D."/>
        </authorList>
    </citation>
    <scope>NUCLEOTIDE SEQUENCE [LARGE SCALE GENOMIC DNA]</scope>
    <source>
        <strain evidence="4 5">VU population</strain>
        <tissue evidence="4">Whole body</tissue>
    </source>
</reference>
<keyword evidence="2" id="KW-1133">Transmembrane helix</keyword>
<dbReference type="FunFam" id="3.40.50.720:FF:000495">
    <property type="entry name" value="3 hydroxysteroid dehydrogenase, putative"/>
    <property type="match status" value="1"/>
</dbReference>
<organism evidence="4 5">
    <name type="scientific">Folsomia candida</name>
    <name type="common">Springtail</name>
    <dbReference type="NCBI Taxonomy" id="158441"/>
    <lineage>
        <taxon>Eukaryota</taxon>
        <taxon>Metazoa</taxon>
        <taxon>Ecdysozoa</taxon>
        <taxon>Arthropoda</taxon>
        <taxon>Hexapoda</taxon>
        <taxon>Collembola</taxon>
        <taxon>Entomobryomorpha</taxon>
        <taxon>Isotomoidea</taxon>
        <taxon>Isotomidae</taxon>
        <taxon>Proisotominae</taxon>
        <taxon>Folsomia</taxon>
    </lineage>
</organism>
<dbReference type="SUPFAM" id="SSF51735">
    <property type="entry name" value="NAD(P)-binding Rossmann-fold domains"/>
    <property type="match status" value="1"/>
</dbReference>
<dbReference type="PANTHER" id="PTHR10366:SF853">
    <property type="entry name" value="GH25466P"/>
    <property type="match status" value="1"/>
</dbReference>
<keyword evidence="5" id="KW-1185">Reference proteome</keyword>
<feature type="domain" description="3-beta hydroxysteroid dehydrogenase/isomerase" evidence="3">
    <location>
        <begin position="24"/>
        <end position="307"/>
    </location>
</feature>
<dbReference type="OMA" id="IVICERN"/>
<gene>
    <name evidence="4" type="ORF">Fcan01_28196</name>
</gene>
<accession>A0A226CWA7</accession>
<protein>
    <recommendedName>
        <fullName evidence="3">3-beta hydroxysteroid dehydrogenase/isomerase domain-containing protein</fullName>
    </recommendedName>
</protein>
<feature type="transmembrane region" description="Helical" evidence="2">
    <location>
        <begin position="313"/>
        <end position="332"/>
    </location>
</feature>
<dbReference type="Proteomes" id="UP000198287">
    <property type="component" value="Unassembled WGS sequence"/>
</dbReference>
<dbReference type="OrthoDB" id="2735536at2759"/>
<sequence>MSLSPALAPKFPERVTLGPNEVIVITGGSGFLGQHIIRVLNERAKGVREIRVVDLKPYKQRLDFKDIYNVKYYKADIAIEDQLDEPFNGATCVIHCAAVVDTRRFCDRVTMKSTNFIGTTNVAFKCRQWNIQKLILTSTVDAVIQHNSEFHYQTESKLELPEKEKKFLMGYYAFTKAQSEAIVICERNRRMANGKKMKTAILRPTVMYGELDPFYVPQALKVAKATGGYLMQPFTFHTDPVLQATYAGNVAWAHVCAVWKLNEELTKDEPIEEWRIVDGQTVFITDDTKPQPMFDFMKPFLALKGYSTMVTPIPFYLLFVTLFTFGFALRFLPKTWRSWFDNKPLFPTAESLKMVHKCVTFDRIKAENCLEYCPIYSEEKALELSSRYYNDVTV</sequence>
<evidence type="ECO:0000313" key="4">
    <source>
        <dbReference type="EMBL" id="OXA37030.1"/>
    </source>
</evidence>
<dbReference type="AlphaFoldDB" id="A0A226CWA7"/>
<dbReference type="InterPro" id="IPR050425">
    <property type="entry name" value="NAD(P)_dehydrat-like"/>
</dbReference>
<keyword evidence="2" id="KW-0472">Membrane</keyword>
<dbReference type="PANTHER" id="PTHR10366">
    <property type="entry name" value="NAD DEPENDENT EPIMERASE/DEHYDRATASE"/>
    <property type="match status" value="1"/>
</dbReference>
<comment type="caution">
    <text evidence="4">The sequence shown here is derived from an EMBL/GenBank/DDBJ whole genome shotgun (WGS) entry which is preliminary data.</text>
</comment>
<evidence type="ECO:0000259" key="3">
    <source>
        <dbReference type="Pfam" id="PF01073"/>
    </source>
</evidence>
<dbReference type="GO" id="GO:0016616">
    <property type="term" value="F:oxidoreductase activity, acting on the CH-OH group of donors, NAD or NADP as acceptor"/>
    <property type="evidence" value="ECO:0007669"/>
    <property type="project" value="InterPro"/>
</dbReference>
<evidence type="ECO:0000256" key="1">
    <source>
        <dbReference type="ARBA" id="ARBA00023002"/>
    </source>
</evidence>